<evidence type="ECO:0000256" key="2">
    <source>
        <dbReference type="SAM" id="Phobius"/>
    </source>
</evidence>
<evidence type="ECO:0000313" key="5">
    <source>
        <dbReference type="Proteomes" id="UP000437736"/>
    </source>
</evidence>
<reference evidence="4 5" key="1">
    <citation type="submission" date="2019-11" db="EMBL/GenBank/DDBJ databases">
        <title>Acidiferrimicrobium australis gen. nov., sp. nov., an acidophilic and obligately heterotrophic, member of the Actinobacteria that catalyses dissimilatory oxido- reduction of iron isolated from metal-rich acidic water in Chile.</title>
        <authorList>
            <person name="Gonzalez D."/>
            <person name="Huber K."/>
            <person name="Hedrich S."/>
            <person name="Rojas-Villalobos C."/>
            <person name="Quatrini R."/>
            <person name="Dinamarca M.A."/>
            <person name="Schwarz A."/>
            <person name="Canales C."/>
            <person name="Nancucheo I."/>
        </authorList>
    </citation>
    <scope>NUCLEOTIDE SEQUENCE [LARGE SCALE GENOMIC DNA]</scope>
    <source>
        <strain evidence="4 5">USS-CCA1</strain>
    </source>
</reference>
<keyword evidence="5" id="KW-1185">Reference proteome</keyword>
<feature type="transmembrane region" description="Helical" evidence="2">
    <location>
        <begin position="183"/>
        <end position="205"/>
    </location>
</feature>
<feature type="transmembrane region" description="Helical" evidence="2">
    <location>
        <begin position="28"/>
        <end position="46"/>
    </location>
</feature>
<dbReference type="CDD" id="cd06462">
    <property type="entry name" value="Peptidase_S24_S26"/>
    <property type="match status" value="1"/>
</dbReference>
<dbReference type="InterPro" id="IPR015927">
    <property type="entry name" value="Peptidase_S24_S26A/B/C"/>
</dbReference>
<organism evidence="4 5">
    <name type="scientific">Acidiferrimicrobium australe</name>
    <dbReference type="NCBI Taxonomy" id="2664430"/>
    <lineage>
        <taxon>Bacteria</taxon>
        <taxon>Bacillati</taxon>
        <taxon>Actinomycetota</taxon>
        <taxon>Acidimicrobiia</taxon>
        <taxon>Acidimicrobiales</taxon>
        <taxon>Acidimicrobiaceae</taxon>
        <taxon>Acidiferrimicrobium</taxon>
    </lineage>
</organism>
<evidence type="ECO:0000256" key="1">
    <source>
        <dbReference type="SAM" id="MobiDB-lite"/>
    </source>
</evidence>
<proteinExistence type="predicted"/>
<dbReference type="EMBL" id="WJHE01000121">
    <property type="protein sequence ID" value="MST31707.1"/>
    <property type="molecule type" value="Genomic_DNA"/>
</dbReference>
<protein>
    <recommendedName>
        <fullName evidence="3">Peptidase S24/S26A/S26B/S26C domain-containing protein</fullName>
    </recommendedName>
</protein>
<dbReference type="Proteomes" id="UP000437736">
    <property type="component" value="Unassembled WGS sequence"/>
</dbReference>
<name>A0ABW9QQW8_9ACTN</name>
<evidence type="ECO:0000313" key="4">
    <source>
        <dbReference type="EMBL" id="MST31707.1"/>
    </source>
</evidence>
<dbReference type="Gene3D" id="2.10.109.10">
    <property type="entry name" value="Umud Fragment, subunit A"/>
    <property type="match status" value="1"/>
</dbReference>
<keyword evidence="2" id="KW-1133">Transmembrane helix</keyword>
<feature type="transmembrane region" description="Helical" evidence="2">
    <location>
        <begin position="141"/>
        <end position="163"/>
    </location>
</feature>
<sequence>MEVALRAEHVRTERPPSRRRTGRIVRRVLLVAVVAGWWFTLAPRVIGGPTTWTVVSGTSMLPRYHTGDLVVARRQPSYHLGETVIASVDGGHIVHQLHSGNARTGWHTKGINKNTPDLWTIPNRDVLGEAWFMIPGAGTDLRWLGTATGRILVAALLAVFVAAWPRKRRPARVTGEAEPRRGVALDVLLVTTSVGAVAAVAAWMASGAAGQASATVLGVPTLALGIVALTLLSPSLPLLAYVGLKELARTRAARTTPRHLRQSAGEPAEAPQII</sequence>
<dbReference type="InterPro" id="IPR036286">
    <property type="entry name" value="LexA/Signal_pep-like_sf"/>
</dbReference>
<keyword evidence="2" id="KW-0812">Transmembrane</keyword>
<feature type="domain" description="Peptidase S24/S26A/S26B/S26C" evidence="3">
    <location>
        <begin position="47"/>
        <end position="99"/>
    </location>
</feature>
<accession>A0ABW9QQW8</accession>
<dbReference type="Pfam" id="PF00717">
    <property type="entry name" value="Peptidase_S24"/>
    <property type="match status" value="1"/>
</dbReference>
<feature type="region of interest" description="Disordered" evidence="1">
    <location>
        <begin position="253"/>
        <end position="274"/>
    </location>
</feature>
<keyword evidence="2" id="KW-0472">Membrane</keyword>
<evidence type="ECO:0000259" key="3">
    <source>
        <dbReference type="Pfam" id="PF00717"/>
    </source>
</evidence>
<feature type="transmembrane region" description="Helical" evidence="2">
    <location>
        <begin position="217"/>
        <end position="244"/>
    </location>
</feature>
<dbReference type="SUPFAM" id="SSF51306">
    <property type="entry name" value="LexA/Signal peptidase"/>
    <property type="match status" value="1"/>
</dbReference>
<gene>
    <name evidence="4" type="ORF">GHK86_03055</name>
</gene>
<comment type="caution">
    <text evidence="4">The sequence shown here is derived from an EMBL/GenBank/DDBJ whole genome shotgun (WGS) entry which is preliminary data.</text>
</comment>